<keyword evidence="2" id="KW-0347">Helicase</keyword>
<dbReference type="PROSITE" id="PS51192">
    <property type="entry name" value="HELICASE_ATP_BIND_1"/>
    <property type="match status" value="1"/>
</dbReference>
<keyword evidence="2" id="KW-0378">Hydrolase</keyword>
<organism evidence="2 3">
    <name type="scientific">Dyadobacter subterraneus</name>
    <dbReference type="NCBI Taxonomy" id="2773304"/>
    <lineage>
        <taxon>Bacteria</taxon>
        <taxon>Pseudomonadati</taxon>
        <taxon>Bacteroidota</taxon>
        <taxon>Cytophagia</taxon>
        <taxon>Cytophagales</taxon>
        <taxon>Spirosomataceae</taxon>
        <taxon>Dyadobacter</taxon>
    </lineage>
</organism>
<dbReference type="RefSeq" id="WP_194120282.1">
    <property type="nucleotide sequence ID" value="NZ_JACYGY010000001.1"/>
</dbReference>
<dbReference type="SUPFAM" id="SSF52540">
    <property type="entry name" value="P-loop containing nucleoside triphosphate hydrolases"/>
    <property type="match status" value="2"/>
</dbReference>
<dbReference type="CDD" id="cd17926">
    <property type="entry name" value="DEXHc_RE"/>
    <property type="match status" value="1"/>
</dbReference>
<dbReference type="Gene3D" id="3.40.50.300">
    <property type="entry name" value="P-loop containing nucleotide triphosphate hydrolases"/>
    <property type="match status" value="2"/>
</dbReference>
<name>A0ABR9WCF2_9BACT</name>
<dbReference type="InterPro" id="IPR014001">
    <property type="entry name" value="Helicase_ATP-bd"/>
</dbReference>
<accession>A0ABR9WCF2</accession>
<dbReference type="Proteomes" id="UP000634134">
    <property type="component" value="Unassembled WGS sequence"/>
</dbReference>
<keyword evidence="2" id="KW-0547">Nucleotide-binding</keyword>
<proteinExistence type="predicted"/>
<dbReference type="PANTHER" id="PTHR47396:SF1">
    <property type="entry name" value="ATP-DEPENDENT HELICASE IRC3-RELATED"/>
    <property type="match status" value="1"/>
</dbReference>
<evidence type="ECO:0000313" key="3">
    <source>
        <dbReference type="Proteomes" id="UP000634134"/>
    </source>
</evidence>
<dbReference type="CDD" id="cd18785">
    <property type="entry name" value="SF2_C"/>
    <property type="match status" value="1"/>
</dbReference>
<evidence type="ECO:0000313" key="2">
    <source>
        <dbReference type="EMBL" id="MBE9462051.1"/>
    </source>
</evidence>
<dbReference type="InterPro" id="IPR050742">
    <property type="entry name" value="Helicase_Restrict-Modif_Enz"/>
</dbReference>
<reference evidence="3" key="1">
    <citation type="submission" date="2023-07" db="EMBL/GenBank/DDBJ databases">
        <title>Dyadobacter sp. nov 'subterranea' isolated from contaminted grondwater.</title>
        <authorList>
            <person name="Szabo I."/>
            <person name="Al-Omari J."/>
            <person name="Szerdahelyi S.G."/>
            <person name="Rado J."/>
        </authorList>
    </citation>
    <scope>NUCLEOTIDE SEQUENCE [LARGE SCALE GENOMIC DNA]</scope>
    <source>
        <strain evidence="3">UP-52</strain>
    </source>
</reference>
<dbReference type="EMBL" id="JACYGY010000001">
    <property type="protein sequence ID" value="MBE9462051.1"/>
    <property type="molecule type" value="Genomic_DNA"/>
</dbReference>
<gene>
    <name evidence="2" type="ORF">IEE83_09175</name>
</gene>
<dbReference type="Pfam" id="PF04851">
    <property type="entry name" value="ResIII"/>
    <property type="match status" value="1"/>
</dbReference>
<keyword evidence="2" id="KW-0067">ATP-binding</keyword>
<keyword evidence="3" id="KW-1185">Reference proteome</keyword>
<dbReference type="Pfam" id="PF00271">
    <property type="entry name" value="Helicase_C"/>
    <property type="match status" value="1"/>
</dbReference>
<dbReference type="InterPro" id="IPR001650">
    <property type="entry name" value="Helicase_C-like"/>
</dbReference>
<comment type="caution">
    <text evidence="2">The sequence shown here is derived from an EMBL/GenBank/DDBJ whole genome shotgun (WGS) entry which is preliminary data.</text>
</comment>
<evidence type="ECO:0000259" key="1">
    <source>
        <dbReference type="PROSITE" id="PS51192"/>
    </source>
</evidence>
<dbReference type="InterPro" id="IPR027417">
    <property type="entry name" value="P-loop_NTPase"/>
</dbReference>
<dbReference type="GO" id="GO:0004386">
    <property type="term" value="F:helicase activity"/>
    <property type="evidence" value="ECO:0007669"/>
    <property type="project" value="UniProtKB-KW"/>
</dbReference>
<dbReference type="InterPro" id="IPR006935">
    <property type="entry name" value="Helicase/UvrB_N"/>
</dbReference>
<dbReference type="PANTHER" id="PTHR47396">
    <property type="entry name" value="TYPE I RESTRICTION ENZYME ECOKI R PROTEIN"/>
    <property type="match status" value="1"/>
</dbReference>
<dbReference type="SMART" id="SM00487">
    <property type="entry name" value="DEXDc"/>
    <property type="match status" value="1"/>
</dbReference>
<feature type="domain" description="Helicase ATP-binding" evidence="1">
    <location>
        <begin position="362"/>
        <end position="511"/>
    </location>
</feature>
<dbReference type="Pfam" id="PF22548">
    <property type="entry name" value="AEP-TOTE"/>
    <property type="match status" value="1"/>
</dbReference>
<sequence>MVQQKLDIFKSLFKGRDDVFATYWEKDGKKGYAPKYSYDPYLFRAYKRNGGTFQDYPDKSPVKLTDAELSKHINGQQLIGLYPLLTNNSSWFIAADFDEMDWIEQSRMFIKVCTDSSIPAYLERSRSGNGGHVWIFFDQPYPAHKSRKVIMSLLTESGTFSIFDKNSSFDRLFPNQDKLTGKGLGNLIALPLFQPSFQKGNSCFINPDTLIPYTDQWGFLKGIKRVPTERLDEIHLKVTGSNYEETGQHGELTVSLDSKLRLNSGGVTVQLSNFLTEELNIFNTEFAIKKNSGKTTFQTKRYFNFIEESDNQLILPRGFTGKLLRFCLDNKITYKFLDKRKLHNSIGFSFNAAVREYQISSIHASSKKDIGVIVAPAGSGKTVIALKIVADKRQPTLIVVHRKQLAEQWAERIEAFMGIAQREIGKIGQGKVRIGTKITIATIQSLSKIDTTELQNAFGLIIVDECHHIPAETFYNSLSKLNSYYCYGLTATPFRKYTDGKLIFIHLGDVISEIKTGDISTRKHPEIIIRNTGLDLPYNPKTDHFETLSKMLVHDSARNKLILADVTRELDNGKKVVILTERKDHIDSMFQLLKKSFETITLSGDDTESSRIAKWKELKSENYQVLLTTGQYFGEGTDLHDTQCLFLIYPFSFEGKLVQYIGRVQRSEITPIIYDYRDIKIDYLNRMFLKRNIHYRKLEMQRTLFDLPEERDFAITSNEEKTIEKNVKVPIDTLDFLYGSVQFYFQLPHLEKTILFDIENLNIRPEFEVLKPYFEKILKSKSISVNINLIIDNAVIIAQSAKSDDINKLNREVIEGVRFRFVEKTFFRKNGLIRGQPELQQEIKSEQDNKSLYPSGEELLNDVLLKGNFRHQKHLRYLSEQHEGSVLKVRFVLSPFAFVFLLSGDQQYHVILETLDTQEATYLWHVPKDIKELKNSLQAIEQDLGKIRNEGRQEFLKSVPFNFSRVLHDYSDDRKGFIIWRDGLEEQLI</sequence>
<dbReference type="InterPro" id="IPR054347">
    <property type="entry name" value="TOTE_primase"/>
</dbReference>
<protein>
    <submittedName>
        <fullName evidence="2">DEAD/DEAH box helicase family protein</fullName>
    </submittedName>
</protein>